<evidence type="ECO:0000313" key="1">
    <source>
        <dbReference type="EMBL" id="RHC46677.1"/>
    </source>
</evidence>
<accession>A0A414AFX8</accession>
<evidence type="ECO:0000313" key="2">
    <source>
        <dbReference type="Proteomes" id="UP000283975"/>
    </source>
</evidence>
<protein>
    <submittedName>
        <fullName evidence="1">Uncharacterized protein</fullName>
    </submittedName>
</protein>
<name>A0A414AFX8_9FIRM</name>
<organism evidence="1 2">
    <name type="scientific">Enterocloster bolteae</name>
    <dbReference type="NCBI Taxonomy" id="208479"/>
    <lineage>
        <taxon>Bacteria</taxon>
        <taxon>Bacillati</taxon>
        <taxon>Bacillota</taxon>
        <taxon>Clostridia</taxon>
        <taxon>Lachnospirales</taxon>
        <taxon>Lachnospiraceae</taxon>
        <taxon>Enterocloster</taxon>
    </lineage>
</organism>
<reference evidence="1 2" key="1">
    <citation type="submission" date="2018-08" db="EMBL/GenBank/DDBJ databases">
        <title>A genome reference for cultivated species of the human gut microbiota.</title>
        <authorList>
            <person name="Zou Y."/>
            <person name="Xue W."/>
            <person name="Luo G."/>
        </authorList>
    </citation>
    <scope>NUCLEOTIDE SEQUENCE [LARGE SCALE GENOMIC DNA]</scope>
    <source>
        <strain evidence="1 2">AM35-14</strain>
    </source>
</reference>
<proteinExistence type="predicted"/>
<comment type="caution">
    <text evidence="1">The sequence shown here is derived from an EMBL/GenBank/DDBJ whole genome shotgun (WGS) entry which is preliminary data.</text>
</comment>
<gene>
    <name evidence="1" type="ORF">DW839_30820</name>
</gene>
<dbReference type="AlphaFoldDB" id="A0A414AFX8"/>
<dbReference type="EMBL" id="QSHZ01000060">
    <property type="protein sequence ID" value="RHC46677.1"/>
    <property type="molecule type" value="Genomic_DNA"/>
</dbReference>
<dbReference type="Proteomes" id="UP000283975">
    <property type="component" value="Unassembled WGS sequence"/>
</dbReference>
<sequence length="82" mass="9584">MGYNQEQYICKTEGFSTRGFPKYNEDDNKMVRVNHGDIVSSDSKGYLWKDGICICHKESIVGKYHFKIFQKNKKGFLERTVP</sequence>